<gene>
    <name evidence="1" type="ORF">Q2T52_22010</name>
</gene>
<evidence type="ECO:0000313" key="1">
    <source>
        <dbReference type="EMBL" id="MDO1584770.1"/>
    </source>
</evidence>
<name>A0ABT8T2I3_9HYPH</name>
<dbReference type="EMBL" id="JAUKWQ010000010">
    <property type="protein sequence ID" value="MDO1584770.1"/>
    <property type="molecule type" value="Genomic_DNA"/>
</dbReference>
<organism evidence="1 2">
    <name type="scientific">Rhizobium oryzicola</name>
    <dbReference type="NCBI Taxonomy" id="1232668"/>
    <lineage>
        <taxon>Bacteria</taxon>
        <taxon>Pseudomonadati</taxon>
        <taxon>Pseudomonadota</taxon>
        <taxon>Alphaproteobacteria</taxon>
        <taxon>Hyphomicrobiales</taxon>
        <taxon>Rhizobiaceae</taxon>
        <taxon>Rhizobium/Agrobacterium group</taxon>
        <taxon>Rhizobium</taxon>
    </lineage>
</organism>
<reference evidence="1" key="1">
    <citation type="journal article" date="2015" name="Int. J. Syst. Evol. Microbiol.">
        <title>Rhizobium oryzicola sp. nov., potential plant-growth-promoting endophytic bacteria isolated from rice roots.</title>
        <authorList>
            <person name="Zhang X.X."/>
            <person name="Gao J.S."/>
            <person name="Cao Y.H."/>
            <person name="Sheirdil R.A."/>
            <person name="Wang X.C."/>
            <person name="Zhang L."/>
        </authorList>
    </citation>
    <scope>NUCLEOTIDE SEQUENCE</scope>
    <source>
        <strain evidence="1">05753</strain>
    </source>
</reference>
<proteinExistence type="predicted"/>
<reference evidence="1" key="2">
    <citation type="submission" date="2023-07" db="EMBL/GenBank/DDBJ databases">
        <authorList>
            <person name="Sun H."/>
        </authorList>
    </citation>
    <scope>NUCLEOTIDE SEQUENCE</scope>
    <source>
        <strain evidence="1">05753</strain>
    </source>
</reference>
<dbReference type="RefSeq" id="WP_302079032.1">
    <property type="nucleotide sequence ID" value="NZ_JAUKWQ010000010.1"/>
</dbReference>
<dbReference type="Proteomes" id="UP001169006">
    <property type="component" value="Unassembled WGS sequence"/>
</dbReference>
<keyword evidence="2" id="KW-1185">Reference proteome</keyword>
<comment type="caution">
    <text evidence="1">The sequence shown here is derived from an EMBL/GenBank/DDBJ whole genome shotgun (WGS) entry which is preliminary data.</text>
</comment>
<evidence type="ECO:0000313" key="2">
    <source>
        <dbReference type="Proteomes" id="UP001169006"/>
    </source>
</evidence>
<accession>A0ABT8T2I3</accession>
<sequence>MPFSSYDTLEEKDLSLLRQVLEEVCTEKSIALESDEAGDIARSLVDWYLFGIRHPEQLKQMLAPLPANPEE</sequence>
<protein>
    <submittedName>
        <fullName evidence="1">Uncharacterized protein</fullName>
    </submittedName>
</protein>